<evidence type="ECO:0000256" key="2">
    <source>
        <dbReference type="ARBA" id="ARBA00023015"/>
    </source>
</evidence>
<keyword evidence="3" id="KW-0238">DNA-binding</keyword>
<dbReference type="GO" id="GO:0003677">
    <property type="term" value="F:DNA binding"/>
    <property type="evidence" value="ECO:0007669"/>
    <property type="project" value="UniProtKB-KW"/>
</dbReference>
<proteinExistence type="predicted"/>
<sequence>MMVNDLINRAYTIQDVAKRINTGVGTIRQWEKDLKGLLTIPRSKQGARFYTEKEISMLEKIKDMRAKNLSKDMIRMILEKNSEESEAAAGPVETLLPEKAATELKTSPPETEETDFEKFYSAMELYKKDLLTDIKQVMQANVQSMMDELKNDIYHGSLDTVQSVSKSIQRSNEKRKEEINRLTDTIINTHELTSETYGTLTTSITKASEETIERLSKKITRSSKDYNNTMSKAAMTVKEAHKEIQNVSNVFHDEQEHFVETMTQNLKELTLAIRDREDAFQDMVSSFRKAAAGKDKKSWWKLFGTKPLKK</sequence>
<keyword evidence="1" id="KW-0678">Repressor</keyword>
<evidence type="ECO:0000259" key="5">
    <source>
        <dbReference type="PROSITE" id="PS50937"/>
    </source>
</evidence>
<dbReference type="GO" id="GO:0003700">
    <property type="term" value="F:DNA-binding transcription factor activity"/>
    <property type="evidence" value="ECO:0007669"/>
    <property type="project" value="InterPro"/>
</dbReference>
<protein>
    <submittedName>
        <fullName evidence="6">MerR family transcriptional regulator</fullName>
    </submittedName>
</protein>
<evidence type="ECO:0000256" key="4">
    <source>
        <dbReference type="ARBA" id="ARBA00023163"/>
    </source>
</evidence>
<dbReference type="Pfam" id="PF13411">
    <property type="entry name" value="MerR_1"/>
    <property type="match status" value="1"/>
</dbReference>
<keyword evidence="7" id="KW-1185">Reference proteome</keyword>
<dbReference type="KEGG" id="ppsr:I6J18_04130"/>
<dbReference type="EMBL" id="CP068053">
    <property type="protein sequence ID" value="QQT01098.1"/>
    <property type="molecule type" value="Genomic_DNA"/>
</dbReference>
<reference evidence="6 7" key="1">
    <citation type="submission" date="2021-01" db="EMBL/GenBank/DDBJ databases">
        <title>FDA dAtabase for Regulatory Grade micrObial Sequences (FDA-ARGOS): Supporting development and validation of Infectious Disease Dx tests.</title>
        <authorList>
            <person name="Nelson B."/>
            <person name="Plummer A."/>
            <person name="Tallon L."/>
            <person name="Sadzewicz L."/>
            <person name="Zhao X."/>
            <person name="Boylan J."/>
            <person name="Ott S."/>
            <person name="Bowen H."/>
            <person name="Vavikolanu K."/>
            <person name="Mehta A."/>
            <person name="Aluvathingal J."/>
            <person name="Nadendla S."/>
            <person name="Myers T."/>
            <person name="Yan Y."/>
            <person name="Sichtig H."/>
        </authorList>
    </citation>
    <scope>NUCLEOTIDE SEQUENCE [LARGE SCALE GENOMIC DNA]</scope>
    <source>
        <strain evidence="6 7">FDAARGOS_1161</strain>
    </source>
</reference>
<dbReference type="SUPFAM" id="SSF46955">
    <property type="entry name" value="Putative DNA-binding domain"/>
    <property type="match status" value="1"/>
</dbReference>
<dbReference type="InterPro" id="IPR047057">
    <property type="entry name" value="MerR_fam"/>
</dbReference>
<dbReference type="RefSeq" id="WP_081704925.1">
    <property type="nucleotide sequence ID" value="NZ_CP068053.1"/>
</dbReference>
<dbReference type="InterPro" id="IPR009061">
    <property type="entry name" value="DNA-bd_dom_put_sf"/>
</dbReference>
<dbReference type="PANTHER" id="PTHR30204:SF69">
    <property type="entry name" value="MERR-FAMILY TRANSCRIPTIONAL REGULATOR"/>
    <property type="match status" value="1"/>
</dbReference>
<evidence type="ECO:0000256" key="3">
    <source>
        <dbReference type="ARBA" id="ARBA00023125"/>
    </source>
</evidence>
<evidence type="ECO:0000313" key="7">
    <source>
        <dbReference type="Proteomes" id="UP000595254"/>
    </source>
</evidence>
<evidence type="ECO:0000256" key="1">
    <source>
        <dbReference type="ARBA" id="ARBA00022491"/>
    </source>
</evidence>
<keyword evidence="4" id="KW-0804">Transcription</keyword>
<dbReference type="PROSITE" id="PS50937">
    <property type="entry name" value="HTH_MERR_2"/>
    <property type="match status" value="1"/>
</dbReference>
<keyword evidence="2" id="KW-0805">Transcription regulation</keyword>
<dbReference type="AlphaFoldDB" id="A0A974NNQ2"/>
<accession>A0A974NNQ2</accession>
<feature type="domain" description="HTH merR-type" evidence="5">
    <location>
        <begin position="10"/>
        <end position="80"/>
    </location>
</feature>
<evidence type="ECO:0000313" key="6">
    <source>
        <dbReference type="EMBL" id="QQT01098.1"/>
    </source>
</evidence>
<gene>
    <name evidence="6" type="ORF">I6J18_04130</name>
</gene>
<name>A0A974NNQ2_PERPY</name>
<dbReference type="Gene3D" id="1.10.1660.10">
    <property type="match status" value="1"/>
</dbReference>
<dbReference type="SMART" id="SM00422">
    <property type="entry name" value="HTH_MERR"/>
    <property type="match status" value="1"/>
</dbReference>
<dbReference type="InterPro" id="IPR000551">
    <property type="entry name" value="MerR-type_HTH_dom"/>
</dbReference>
<dbReference type="PANTHER" id="PTHR30204">
    <property type="entry name" value="REDOX-CYCLING DRUG-SENSING TRANSCRIPTIONAL ACTIVATOR SOXR"/>
    <property type="match status" value="1"/>
</dbReference>
<dbReference type="Proteomes" id="UP000595254">
    <property type="component" value="Chromosome"/>
</dbReference>
<organism evidence="6 7">
    <name type="scientific">Peribacillus psychrosaccharolyticus</name>
    <name type="common">Bacillus psychrosaccharolyticus</name>
    <dbReference type="NCBI Taxonomy" id="1407"/>
    <lineage>
        <taxon>Bacteria</taxon>
        <taxon>Bacillati</taxon>
        <taxon>Bacillota</taxon>
        <taxon>Bacilli</taxon>
        <taxon>Bacillales</taxon>
        <taxon>Bacillaceae</taxon>
        <taxon>Peribacillus</taxon>
    </lineage>
</organism>